<dbReference type="AlphaFoldDB" id="A0A919YSV8"/>
<dbReference type="CDD" id="cd16098">
    <property type="entry name" value="FliS"/>
    <property type="match status" value="1"/>
</dbReference>
<evidence type="ECO:0000313" key="7">
    <source>
        <dbReference type="EMBL" id="GIP19095.1"/>
    </source>
</evidence>
<keyword evidence="3 6" id="KW-0963">Cytoplasm</keyword>
<dbReference type="NCBIfam" id="TIGR00208">
    <property type="entry name" value="fliS"/>
    <property type="match status" value="1"/>
</dbReference>
<evidence type="ECO:0000256" key="2">
    <source>
        <dbReference type="ARBA" id="ARBA00008787"/>
    </source>
</evidence>
<dbReference type="SUPFAM" id="SSF101116">
    <property type="entry name" value="Flagellar export chaperone FliS"/>
    <property type="match status" value="1"/>
</dbReference>
<evidence type="ECO:0000256" key="5">
    <source>
        <dbReference type="ARBA" id="ARBA00023186"/>
    </source>
</evidence>
<keyword evidence="7" id="KW-0282">Flagellum</keyword>
<keyword evidence="8" id="KW-1185">Reference proteome</keyword>
<name>A0A919YSV8_9BACL</name>
<dbReference type="Gene3D" id="1.20.120.340">
    <property type="entry name" value="Flagellar protein FliS"/>
    <property type="match status" value="1"/>
</dbReference>
<dbReference type="GO" id="GO:0044780">
    <property type="term" value="P:bacterial-type flagellum assembly"/>
    <property type="evidence" value="ECO:0007669"/>
    <property type="project" value="InterPro"/>
</dbReference>
<comment type="similarity">
    <text evidence="2 6">Belongs to the FliS family.</text>
</comment>
<sequence>MISSLNGYQAYQKNKYETASPHRLITMLYDGAIRFANQAIKHIENQNVAETNQAIQRFQDIIYELMSCLNFNEGKEIATNLQALYTYVIELSIRSNLEKTTEPLHEAVTIISEIKSSWEQIGKEVNMSNG</sequence>
<accession>A0A919YSV8</accession>
<dbReference type="Proteomes" id="UP000683139">
    <property type="component" value="Unassembled WGS sequence"/>
</dbReference>
<comment type="subcellular location">
    <subcellularLocation>
        <location evidence="1 6">Cytoplasm</location>
        <location evidence="1 6">Cytosol</location>
    </subcellularLocation>
</comment>
<dbReference type="InterPro" id="IPR036584">
    <property type="entry name" value="FliS_sf"/>
</dbReference>
<evidence type="ECO:0000256" key="6">
    <source>
        <dbReference type="PIRNR" id="PIRNR039090"/>
    </source>
</evidence>
<comment type="caution">
    <text evidence="7">The sequence shown here is derived from an EMBL/GenBank/DDBJ whole genome shotgun (WGS) entry which is preliminary data.</text>
</comment>
<evidence type="ECO:0000256" key="1">
    <source>
        <dbReference type="ARBA" id="ARBA00004514"/>
    </source>
</evidence>
<proteinExistence type="inferred from homology"/>
<dbReference type="PANTHER" id="PTHR34773:SF1">
    <property type="entry name" value="FLAGELLAR SECRETION CHAPERONE FLIS"/>
    <property type="match status" value="1"/>
</dbReference>
<dbReference type="GO" id="GO:0005829">
    <property type="term" value="C:cytosol"/>
    <property type="evidence" value="ECO:0007669"/>
    <property type="project" value="UniProtKB-SubCell"/>
</dbReference>
<dbReference type="RefSeq" id="WP_213519752.1">
    <property type="nucleotide sequence ID" value="NZ_BOSE01000012.1"/>
</dbReference>
<organism evidence="7 8">
    <name type="scientific">Paenibacillus montaniterrae</name>
    <dbReference type="NCBI Taxonomy" id="429341"/>
    <lineage>
        <taxon>Bacteria</taxon>
        <taxon>Bacillati</taxon>
        <taxon>Bacillota</taxon>
        <taxon>Bacilli</taxon>
        <taxon>Bacillales</taxon>
        <taxon>Paenibacillaceae</taxon>
        <taxon>Paenibacillus</taxon>
    </lineage>
</organism>
<reference evidence="7" key="1">
    <citation type="submission" date="2021-03" db="EMBL/GenBank/DDBJ databases">
        <title>Antimicrobial resistance genes in bacteria isolated from Japanese honey, and their potential for conferring macrolide and lincosamide resistance in the American foulbrood pathogen Paenibacillus larvae.</title>
        <authorList>
            <person name="Okamoto M."/>
            <person name="Kumagai M."/>
            <person name="Kanamori H."/>
            <person name="Takamatsu D."/>
        </authorList>
    </citation>
    <scope>NUCLEOTIDE SEQUENCE</scope>
    <source>
        <strain evidence="7">J40TS1</strain>
    </source>
</reference>
<gene>
    <name evidence="7" type="ORF">J40TS1_47370</name>
</gene>
<evidence type="ECO:0000256" key="4">
    <source>
        <dbReference type="ARBA" id="ARBA00022795"/>
    </source>
</evidence>
<dbReference type="InterPro" id="IPR003713">
    <property type="entry name" value="FliS"/>
</dbReference>
<keyword evidence="7" id="KW-0966">Cell projection</keyword>
<dbReference type="Pfam" id="PF02561">
    <property type="entry name" value="FliS"/>
    <property type="match status" value="1"/>
</dbReference>
<dbReference type="PIRSF" id="PIRSF039090">
    <property type="entry name" value="Flis"/>
    <property type="match status" value="1"/>
</dbReference>
<dbReference type="EMBL" id="BOSE01000012">
    <property type="protein sequence ID" value="GIP19095.1"/>
    <property type="molecule type" value="Genomic_DNA"/>
</dbReference>
<keyword evidence="7" id="KW-0969">Cilium</keyword>
<keyword evidence="5" id="KW-0143">Chaperone</keyword>
<keyword evidence="4 6" id="KW-1005">Bacterial flagellum biogenesis</keyword>
<dbReference type="GO" id="GO:0071973">
    <property type="term" value="P:bacterial-type flagellum-dependent cell motility"/>
    <property type="evidence" value="ECO:0007669"/>
    <property type="project" value="TreeGrafter"/>
</dbReference>
<evidence type="ECO:0000313" key="8">
    <source>
        <dbReference type="Proteomes" id="UP000683139"/>
    </source>
</evidence>
<evidence type="ECO:0000256" key="3">
    <source>
        <dbReference type="ARBA" id="ARBA00022490"/>
    </source>
</evidence>
<protein>
    <recommendedName>
        <fullName evidence="6">Flagellar secretion chaperone FliS</fullName>
    </recommendedName>
</protein>
<dbReference type="PANTHER" id="PTHR34773">
    <property type="entry name" value="FLAGELLAR SECRETION CHAPERONE FLIS"/>
    <property type="match status" value="1"/>
</dbReference>